<dbReference type="OrthoDB" id="629332at2"/>
<dbReference type="EMBL" id="PJNB01000001">
    <property type="protein sequence ID" value="PKW18026.1"/>
    <property type="molecule type" value="Genomic_DNA"/>
</dbReference>
<gene>
    <name evidence="2" type="ORF">A8926_6079</name>
</gene>
<evidence type="ECO:0000313" key="2">
    <source>
        <dbReference type="EMBL" id="PKW18026.1"/>
    </source>
</evidence>
<evidence type="ECO:0000313" key="3">
    <source>
        <dbReference type="Proteomes" id="UP000233786"/>
    </source>
</evidence>
<protein>
    <submittedName>
        <fullName evidence="2">Uncharacterized protein</fullName>
    </submittedName>
</protein>
<keyword evidence="3" id="KW-1185">Reference proteome</keyword>
<comment type="caution">
    <text evidence="2">The sequence shown here is derived from an EMBL/GenBank/DDBJ whole genome shotgun (WGS) entry which is preliminary data.</text>
</comment>
<proteinExistence type="predicted"/>
<accession>A0A2N3Y516</accession>
<dbReference type="AlphaFoldDB" id="A0A2N3Y516"/>
<feature type="region of interest" description="Disordered" evidence="1">
    <location>
        <begin position="38"/>
        <end position="58"/>
    </location>
</feature>
<sequence length="104" mass="11019">MGQVSSSYPGERIELSRRRMLGPPTMFLGLAAVGVARRSPGGGGTSTSDAPIRPVTAPQPVGVLGANVDQNLDTTNFDELRAVSATWLRGLYNVQFTDQDDVVS</sequence>
<evidence type="ECO:0000256" key="1">
    <source>
        <dbReference type="SAM" id="MobiDB-lite"/>
    </source>
</evidence>
<dbReference type="RefSeq" id="WP_010307567.1">
    <property type="nucleotide sequence ID" value="NZ_CP061007.1"/>
</dbReference>
<name>A0A2N3Y516_SACSN</name>
<reference evidence="2" key="1">
    <citation type="submission" date="2017-12" db="EMBL/GenBank/DDBJ databases">
        <title>Sequencing the genomes of 1000 Actinobacteria strains.</title>
        <authorList>
            <person name="Klenk H.-P."/>
        </authorList>
    </citation>
    <scope>NUCLEOTIDE SEQUENCE [LARGE SCALE GENOMIC DNA]</scope>
    <source>
        <strain evidence="2">DSM 44228</strain>
    </source>
</reference>
<organism evidence="2 3">
    <name type="scientific">Saccharopolyspora spinosa</name>
    <dbReference type="NCBI Taxonomy" id="60894"/>
    <lineage>
        <taxon>Bacteria</taxon>
        <taxon>Bacillati</taxon>
        <taxon>Actinomycetota</taxon>
        <taxon>Actinomycetes</taxon>
        <taxon>Pseudonocardiales</taxon>
        <taxon>Pseudonocardiaceae</taxon>
        <taxon>Saccharopolyspora</taxon>
    </lineage>
</organism>
<dbReference type="Proteomes" id="UP000233786">
    <property type="component" value="Unassembled WGS sequence"/>
</dbReference>